<keyword evidence="1" id="KW-0812">Transmembrane</keyword>
<keyword evidence="1" id="KW-0472">Membrane</keyword>
<organism evidence="2 3">
    <name type="scientific">Roseivirga misakiensis</name>
    <dbReference type="NCBI Taxonomy" id="1563681"/>
    <lineage>
        <taxon>Bacteria</taxon>
        <taxon>Pseudomonadati</taxon>
        <taxon>Bacteroidota</taxon>
        <taxon>Cytophagia</taxon>
        <taxon>Cytophagales</taxon>
        <taxon>Roseivirgaceae</taxon>
        <taxon>Roseivirga</taxon>
    </lineage>
</organism>
<evidence type="ECO:0000313" key="3">
    <source>
        <dbReference type="Proteomes" id="UP000095552"/>
    </source>
</evidence>
<dbReference type="AlphaFoldDB" id="A0A1E5T345"/>
<sequence length="65" mass="7381">MSYGGLHYRLALRYILPLEESLTLSPPTDYFKELSLMLSFFYVLWGLTLQAGPSLYSSAGRIFNA</sequence>
<comment type="caution">
    <text evidence="2">The sequence shown here is derived from an EMBL/GenBank/DDBJ whole genome shotgun (WGS) entry which is preliminary data.</text>
</comment>
<accession>A0A1E5T345</accession>
<feature type="transmembrane region" description="Helical" evidence="1">
    <location>
        <begin position="34"/>
        <end position="56"/>
    </location>
</feature>
<dbReference type="EMBL" id="MDGQ01000004">
    <property type="protein sequence ID" value="OEK05761.1"/>
    <property type="molecule type" value="Genomic_DNA"/>
</dbReference>
<keyword evidence="3" id="KW-1185">Reference proteome</keyword>
<keyword evidence="1" id="KW-1133">Transmembrane helix</keyword>
<name>A0A1E5T345_9BACT</name>
<evidence type="ECO:0000256" key="1">
    <source>
        <dbReference type="SAM" id="Phobius"/>
    </source>
</evidence>
<gene>
    <name evidence="2" type="ORF">BFP71_06470</name>
</gene>
<reference evidence="2 3" key="1">
    <citation type="submission" date="2016-08" db="EMBL/GenBank/DDBJ databases">
        <title>Draft genome of Fabibacter sp. strain SK-8.</title>
        <authorList>
            <person name="Wong S.-K."/>
            <person name="Hamasaki K."/>
            <person name="Yoshizawa S."/>
        </authorList>
    </citation>
    <scope>NUCLEOTIDE SEQUENCE [LARGE SCALE GENOMIC DNA]</scope>
    <source>
        <strain evidence="2 3">SK-8</strain>
    </source>
</reference>
<protein>
    <submittedName>
        <fullName evidence="2">Uncharacterized protein</fullName>
    </submittedName>
</protein>
<evidence type="ECO:0000313" key="2">
    <source>
        <dbReference type="EMBL" id="OEK05761.1"/>
    </source>
</evidence>
<proteinExistence type="predicted"/>
<dbReference type="Proteomes" id="UP000095552">
    <property type="component" value="Unassembled WGS sequence"/>
</dbReference>
<dbReference type="STRING" id="1563681.BFP71_06470"/>